<feature type="transmembrane region" description="Helical" evidence="1">
    <location>
        <begin position="47"/>
        <end position="64"/>
    </location>
</feature>
<dbReference type="RefSeq" id="WP_010707956.1">
    <property type="nucleotide sequence ID" value="NZ_KB944840.1"/>
</dbReference>
<proteinExistence type="predicted"/>
<dbReference type="AlphaFoldDB" id="R3IEU3"/>
<organism evidence="2 3">
    <name type="scientific">Enterococcus faecalis ATCC 6055</name>
    <dbReference type="NCBI Taxonomy" id="1169311"/>
    <lineage>
        <taxon>Bacteria</taxon>
        <taxon>Bacillati</taxon>
        <taxon>Bacillota</taxon>
        <taxon>Bacilli</taxon>
        <taxon>Lactobacillales</taxon>
        <taxon>Enterococcaceae</taxon>
        <taxon>Enterococcus</taxon>
    </lineage>
</organism>
<dbReference type="PATRIC" id="fig|1169311.3.peg.147"/>
<evidence type="ECO:0000313" key="3">
    <source>
        <dbReference type="Proteomes" id="UP000013638"/>
    </source>
</evidence>
<keyword evidence="1" id="KW-0472">Membrane</keyword>
<reference evidence="2 3" key="1">
    <citation type="submission" date="2013-02" db="EMBL/GenBank/DDBJ databases">
        <title>The Genome Sequence of Enterococcus faecalis ATCC_6055.</title>
        <authorList>
            <consortium name="The Broad Institute Genome Sequencing Platform"/>
            <consortium name="The Broad Institute Genome Sequencing Center for Infectious Disease"/>
            <person name="Earl A.M."/>
            <person name="Gilmore M.S."/>
            <person name="Lebreton F."/>
            <person name="Walker B."/>
            <person name="Young S.K."/>
            <person name="Zeng Q."/>
            <person name="Gargeya S."/>
            <person name="Fitzgerald M."/>
            <person name="Haas B."/>
            <person name="Abouelleil A."/>
            <person name="Alvarado L."/>
            <person name="Arachchi H.M."/>
            <person name="Berlin A.M."/>
            <person name="Chapman S.B."/>
            <person name="Dewar J."/>
            <person name="Goldberg J."/>
            <person name="Griggs A."/>
            <person name="Gujja S."/>
            <person name="Hansen M."/>
            <person name="Howarth C."/>
            <person name="Imamovic A."/>
            <person name="Larimer J."/>
            <person name="McCowan C."/>
            <person name="Murphy C."/>
            <person name="Neiman D."/>
            <person name="Pearson M."/>
            <person name="Priest M."/>
            <person name="Roberts A."/>
            <person name="Saif S."/>
            <person name="Shea T."/>
            <person name="Sisk P."/>
            <person name="Sykes S."/>
            <person name="Wortman J."/>
            <person name="Nusbaum C."/>
            <person name="Birren B."/>
        </authorList>
    </citation>
    <scope>NUCLEOTIDE SEQUENCE [LARGE SCALE GENOMIC DNA]</scope>
    <source>
        <strain evidence="2 3">ATCC 6055</strain>
    </source>
</reference>
<dbReference type="Gene3D" id="2.60.40.1630">
    <property type="entry name" value="bacillus anthracis domain"/>
    <property type="match status" value="1"/>
</dbReference>
<gene>
    <name evidence="2" type="ORF">WOU_00145</name>
</gene>
<sequence length="358" mass="40187">MDQKNLTTICEEQEIPEEVEQALKSNRAKILKHEIKQERIVSSLQKGWFIVLTAIASLTLFLSFNPQMNLAIKQAFGINEDPGVNVAEENQLAADLHLVSTSNDLEITLTKFVTTKTKLAFDYQFKITDDKLKKLLEKNIQAKDNHQFIELSLYANGSDEDIYGGVFTESTFRVEGEMFYGSVISVFTKDVIPEDAELTLKIKRFDWQDKDEFNTAMANAPAEGLEASFTVDNALEYEGDWSFNLTSKPLTETASPTISKVTNVKDVQAISDALQTDVTFTAPLRANSRPAVTVYKDSVKQEQLIELESYDPLTGEINFRFSLSALDKSGAIYKIQLNEINAYGEPLSEIGSFELRNT</sequence>
<dbReference type="Proteomes" id="UP000013638">
    <property type="component" value="Unassembled WGS sequence"/>
</dbReference>
<evidence type="ECO:0008006" key="4">
    <source>
        <dbReference type="Google" id="ProtNLM"/>
    </source>
</evidence>
<comment type="caution">
    <text evidence="2">The sequence shown here is derived from an EMBL/GenBank/DDBJ whole genome shotgun (WGS) entry which is preliminary data.</text>
</comment>
<dbReference type="EMBL" id="ASDZ01000003">
    <property type="protein sequence ID" value="EOK16243.1"/>
    <property type="molecule type" value="Genomic_DNA"/>
</dbReference>
<keyword evidence="1" id="KW-1133">Transmembrane helix</keyword>
<protein>
    <recommendedName>
        <fullName evidence="4">DUF4179 domain-containing protein</fullName>
    </recommendedName>
</protein>
<evidence type="ECO:0000313" key="2">
    <source>
        <dbReference type="EMBL" id="EOK16243.1"/>
    </source>
</evidence>
<accession>R3IEU3</accession>
<name>R3IEU3_ENTFL</name>
<keyword evidence="1" id="KW-0812">Transmembrane</keyword>
<evidence type="ECO:0000256" key="1">
    <source>
        <dbReference type="SAM" id="Phobius"/>
    </source>
</evidence>
<dbReference type="HOGENOM" id="CLU_064686_0_0_9"/>